<proteinExistence type="predicted"/>
<evidence type="ECO:0008006" key="4">
    <source>
        <dbReference type="Google" id="ProtNLM"/>
    </source>
</evidence>
<evidence type="ECO:0000256" key="1">
    <source>
        <dbReference type="SAM" id="SignalP"/>
    </source>
</evidence>
<dbReference type="SUPFAM" id="SSF53474">
    <property type="entry name" value="alpha/beta-Hydrolases"/>
    <property type="match status" value="1"/>
</dbReference>
<sequence>MILKRLFILTLLTSFSFLKSSAQNQKKYIYYLHGRIIEIQGKNAVSNVYGKYEFNSIIKALSNKNDSVIAMIRNTNVDHLQYAKKVSKQIDSLVEKGIKSTNITVIGASKGAIIASYVASINKNHINYVLLAGNNDYQENNRNWKFHGQVLCIYEVSDTIAGKHYNYWKNRENFTTKFEQIALKTNLGHGFLYNPIDAWLKPTKKWIEHQKM</sequence>
<dbReference type="Gene3D" id="3.40.50.1820">
    <property type="entry name" value="alpha/beta hydrolase"/>
    <property type="match status" value="1"/>
</dbReference>
<protein>
    <recommendedName>
        <fullName evidence="4">Alpha/beta hydrolase</fullName>
    </recommendedName>
</protein>
<accession>A0A5S3N6V1</accession>
<evidence type="ECO:0000313" key="3">
    <source>
        <dbReference type="Proteomes" id="UP000307140"/>
    </source>
</evidence>
<organism evidence="2 3">
    <name type="scientific">Polaribacter aestuariivivens</name>
    <dbReference type="NCBI Taxonomy" id="2304626"/>
    <lineage>
        <taxon>Bacteria</taxon>
        <taxon>Pseudomonadati</taxon>
        <taxon>Bacteroidota</taxon>
        <taxon>Flavobacteriia</taxon>
        <taxon>Flavobacteriales</taxon>
        <taxon>Flavobacteriaceae</taxon>
    </lineage>
</organism>
<keyword evidence="3" id="KW-1185">Reference proteome</keyword>
<name>A0A5S3N6V1_9FLAO</name>
<comment type="caution">
    <text evidence="2">The sequence shown here is derived from an EMBL/GenBank/DDBJ whole genome shotgun (WGS) entry which is preliminary data.</text>
</comment>
<keyword evidence="1" id="KW-0732">Signal</keyword>
<dbReference type="Proteomes" id="UP000307140">
    <property type="component" value="Unassembled WGS sequence"/>
</dbReference>
<dbReference type="OrthoDB" id="823958at2"/>
<feature type="signal peptide" evidence="1">
    <location>
        <begin position="1"/>
        <end position="22"/>
    </location>
</feature>
<reference evidence="2 3" key="1">
    <citation type="submission" date="2019-05" db="EMBL/GenBank/DDBJ databases">
        <title>Polaribacter aestuariivivens sp. nov., isolated from a tidal flat.</title>
        <authorList>
            <person name="Yoon J.-H."/>
        </authorList>
    </citation>
    <scope>NUCLEOTIDE SEQUENCE [LARGE SCALE GENOMIC DNA]</scope>
    <source>
        <strain evidence="2 3">DBTF-3</strain>
    </source>
</reference>
<dbReference type="EMBL" id="VANR01000002">
    <property type="protein sequence ID" value="TMM31078.1"/>
    <property type="molecule type" value="Genomic_DNA"/>
</dbReference>
<gene>
    <name evidence="2" type="ORF">FDT66_03675</name>
</gene>
<evidence type="ECO:0000313" key="2">
    <source>
        <dbReference type="EMBL" id="TMM31078.1"/>
    </source>
</evidence>
<dbReference type="RefSeq" id="WP_138534808.1">
    <property type="nucleotide sequence ID" value="NZ_VANR01000002.1"/>
</dbReference>
<dbReference type="AlphaFoldDB" id="A0A5S3N6V1"/>
<feature type="chain" id="PRO_5024315293" description="Alpha/beta hydrolase" evidence="1">
    <location>
        <begin position="23"/>
        <end position="212"/>
    </location>
</feature>
<dbReference type="InterPro" id="IPR029058">
    <property type="entry name" value="AB_hydrolase_fold"/>
</dbReference>